<keyword evidence="1" id="KW-0596">Phosphopantetheine</keyword>
<dbReference type="Proteomes" id="UP001595868">
    <property type="component" value="Unassembled WGS sequence"/>
</dbReference>
<comment type="caution">
    <text evidence="4">The sequence shown here is derived from an EMBL/GenBank/DDBJ whole genome shotgun (WGS) entry which is preliminary data.</text>
</comment>
<dbReference type="RefSeq" id="WP_377548801.1">
    <property type="nucleotide sequence ID" value="NZ_JBHSBN010000016.1"/>
</dbReference>
<reference evidence="5" key="1">
    <citation type="journal article" date="2019" name="Int. J. Syst. Evol. Microbiol.">
        <title>The Global Catalogue of Microorganisms (GCM) 10K type strain sequencing project: providing services to taxonomists for standard genome sequencing and annotation.</title>
        <authorList>
            <consortium name="The Broad Institute Genomics Platform"/>
            <consortium name="The Broad Institute Genome Sequencing Center for Infectious Disease"/>
            <person name="Wu L."/>
            <person name="Ma J."/>
        </authorList>
    </citation>
    <scope>NUCLEOTIDE SEQUENCE [LARGE SCALE GENOMIC DNA]</scope>
    <source>
        <strain evidence="5">2902at01</strain>
    </source>
</reference>
<dbReference type="EMBL" id="JBHSBN010000016">
    <property type="protein sequence ID" value="MFC4108478.1"/>
    <property type="molecule type" value="Genomic_DNA"/>
</dbReference>
<gene>
    <name evidence="4" type="ORF">ACFOX0_21405</name>
</gene>
<evidence type="ECO:0000313" key="4">
    <source>
        <dbReference type="EMBL" id="MFC4108478.1"/>
    </source>
</evidence>
<dbReference type="InterPro" id="IPR036736">
    <property type="entry name" value="ACP-like_sf"/>
</dbReference>
<proteinExistence type="predicted"/>
<keyword evidence="2" id="KW-0597">Phosphoprotein</keyword>
<dbReference type="SUPFAM" id="SSF47336">
    <property type="entry name" value="ACP-like"/>
    <property type="match status" value="1"/>
</dbReference>
<evidence type="ECO:0000259" key="3">
    <source>
        <dbReference type="PROSITE" id="PS50075"/>
    </source>
</evidence>
<evidence type="ECO:0000256" key="2">
    <source>
        <dbReference type="ARBA" id="ARBA00022553"/>
    </source>
</evidence>
<keyword evidence="5" id="KW-1185">Reference proteome</keyword>
<name>A0ABV8KR71_9ACTN</name>
<feature type="domain" description="Carrier" evidence="3">
    <location>
        <begin position="16"/>
        <end position="91"/>
    </location>
</feature>
<dbReference type="InterPro" id="IPR009081">
    <property type="entry name" value="PP-bd_ACP"/>
</dbReference>
<evidence type="ECO:0000313" key="5">
    <source>
        <dbReference type="Proteomes" id="UP001595868"/>
    </source>
</evidence>
<dbReference type="PANTHER" id="PTHR45527">
    <property type="entry name" value="NONRIBOSOMAL PEPTIDE SYNTHETASE"/>
    <property type="match status" value="1"/>
</dbReference>
<dbReference type="Gene3D" id="1.10.1200.10">
    <property type="entry name" value="ACP-like"/>
    <property type="match status" value="1"/>
</dbReference>
<dbReference type="InterPro" id="IPR020806">
    <property type="entry name" value="PKS_PP-bd"/>
</dbReference>
<sequence>MSMPREELKLSTAYQPPGDDLQRRLADLWSQKLGVAPIGLHDDFFELGGDSLLAADLQLAIDRMLGVEIPTWTLFLTPTVAELAATVVEALAGAQPDQPATDHVAGMHW</sequence>
<dbReference type="SMART" id="SM00823">
    <property type="entry name" value="PKS_PP"/>
    <property type="match status" value="1"/>
</dbReference>
<dbReference type="PROSITE" id="PS50075">
    <property type="entry name" value="CARRIER"/>
    <property type="match status" value="1"/>
</dbReference>
<organism evidence="4 5">
    <name type="scientific">Micromonospora zhanjiangensis</name>
    <dbReference type="NCBI Taxonomy" id="1522057"/>
    <lineage>
        <taxon>Bacteria</taxon>
        <taxon>Bacillati</taxon>
        <taxon>Actinomycetota</taxon>
        <taxon>Actinomycetes</taxon>
        <taxon>Micromonosporales</taxon>
        <taxon>Micromonosporaceae</taxon>
        <taxon>Micromonospora</taxon>
    </lineage>
</organism>
<protein>
    <submittedName>
        <fullName evidence="4">Phosphopantetheine-binding protein</fullName>
    </submittedName>
</protein>
<accession>A0ABV8KR71</accession>
<dbReference type="PANTHER" id="PTHR45527:SF1">
    <property type="entry name" value="FATTY ACID SYNTHASE"/>
    <property type="match status" value="1"/>
</dbReference>
<evidence type="ECO:0000256" key="1">
    <source>
        <dbReference type="ARBA" id="ARBA00022450"/>
    </source>
</evidence>
<dbReference type="Pfam" id="PF00550">
    <property type="entry name" value="PP-binding"/>
    <property type="match status" value="1"/>
</dbReference>